<dbReference type="EMBL" id="OZ037950">
    <property type="protein sequence ID" value="CAL1712647.1"/>
    <property type="molecule type" value="Genomic_DNA"/>
</dbReference>
<keyword evidence="2" id="KW-0472">Membrane</keyword>
<keyword evidence="2" id="KW-0812">Transmembrane</keyword>
<organism evidence="3 4">
    <name type="scientific">Somion occarium</name>
    <dbReference type="NCBI Taxonomy" id="3059160"/>
    <lineage>
        <taxon>Eukaryota</taxon>
        <taxon>Fungi</taxon>
        <taxon>Dikarya</taxon>
        <taxon>Basidiomycota</taxon>
        <taxon>Agaricomycotina</taxon>
        <taxon>Agaricomycetes</taxon>
        <taxon>Polyporales</taxon>
        <taxon>Cerrenaceae</taxon>
        <taxon>Somion</taxon>
    </lineage>
</organism>
<feature type="region of interest" description="Disordered" evidence="1">
    <location>
        <begin position="1"/>
        <end position="106"/>
    </location>
</feature>
<name>A0ABP1E0D4_9APHY</name>
<evidence type="ECO:0008006" key="5">
    <source>
        <dbReference type="Google" id="ProtNLM"/>
    </source>
</evidence>
<evidence type="ECO:0000313" key="4">
    <source>
        <dbReference type="Proteomes" id="UP001497453"/>
    </source>
</evidence>
<evidence type="ECO:0000256" key="1">
    <source>
        <dbReference type="SAM" id="MobiDB-lite"/>
    </source>
</evidence>
<reference evidence="4" key="1">
    <citation type="submission" date="2024-04" db="EMBL/GenBank/DDBJ databases">
        <authorList>
            <person name="Shaw F."/>
            <person name="Minotto A."/>
        </authorList>
    </citation>
    <scope>NUCLEOTIDE SEQUENCE [LARGE SCALE GENOMIC DNA]</scope>
</reference>
<proteinExistence type="predicted"/>
<dbReference type="Proteomes" id="UP001497453">
    <property type="component" value="Chromosome 7"/>
</dbReference>
<feature type="compositionally biased region" description="Polar residues" evidence="1">
    <location>
        <begin position="60"/>
        <end position="71"/>
    </location>
</feature>
<evidence type="ECO:0000256" key="2">
    <source>
        <dbReference type="SAM" id="Phobius"/>
    </source>
</evidence>
<keyword evidence="2" id="KW-1133">Transmembrane helix</keyword>
<gene>
    <name evidence="3" type="ORF">GFSPODELE1_LOCUS8920</name>
</gene>
<accession>A0ABP1E0D4</accession>
<keyword evidence="4" id="KW-1185">Reference proteome</keyword>
<sequence>MIDEKTLPAGPPPAYPEQSQPQLQSQGSSYPQSTTTQQPSAPGFPQPASDSYFPPHNMGSPPQAQPGQEYSSGYPYPQPKPSAQSARGPSGRGPQPQFPPGSMQQMQMDAQIGAQYQQQLYAKCARGDHDVVTKFGVCGIITAVILFPIGLVCLLYVPLRLYDSNFFGELNLSFSLDTDKKCARCGAIVG</sequence>
<feature type="transmembrane region" description="Helical" evidence="2">
    <location>
        <begin position="135"/>
        <end position="157"/>
    </location>
</feature>
<protein>
    <recommendedName>
        <fullName evidence="5">LITAF domain-containing protein</fullName>
    </recommendedName>
</protein>
<feature type="compositionally biased region" description="Low complexity" evidence="1">
    <location>
        <begin position="16"/>
        <end position="33"/>
    </location>
</feature>
<evidence type="ECO:0000313" key="3">
    <source>
        <dbReference type="EMBL" id="CAL1712647.1"/>
    </source>
</evidence>